<dbReference type="SUPFAM" id="SSF52743">
    <property type="entry name" value="Subtilisin-like"/>
    <property type="match status" value="1"/>
</dbReference>
<feature type="region of interest" description="Disordered" evidence="4">
    <location>
        <begin position="109"/>
        <end position="141"/>
    </location>
</feature>
<feature type="domain" description="Peptidase S8/S53" evidence="7">
    <location>
        <begin position="53"/>
        <end position="135"/>
    </location>
</feature>
<dbReference type="Proteomes" id="UP001180551">
    <property type="component" value="Unassembled WGS sequence"/>
</dbReference>
<dbReference type="Pfam" id="PF00082">
    <property type="entry name" value="Peptidase_S8"/>
    <property type="match status" value="1"/>
</dbReference>
<evidence type="ECO:0000256" key="6">
    <source>
        <dbReference type="SAM" id="SignalP"/>
    </source>
</evidence>
<evidence type="ECO:0000256" key="5">
    <source>
        <dbReference type="SAM" id="Phobius"/>
    </source>
</evidence>
<dbReference type="RefSeq" id="WP_311626903.1">
    <property type="nucleotide sequence ID" value="NZ_JAVRFE010000053.1"/>
</dbReference>
<evidence type="ECO:0000313" key="8">
    <source>
        <dbReference type="EMBL" id="MDT0459913.1"/>
    </source>
</evidence>
<dbReference type="Gene3D" id="3.40.50.200">
    <property type="entry name" value="Peptidase S8/S53 domain"/>
    <property type="match status" value="1"/>
</dbReference>
<evidence type="ECO:0000256" key="2">
    <source>
        <dbReference type="ARBA" id="ARBA00022801"/>
    </source>
</evidence>
<accession>A0ABU2TG57</accession>
<proteinExistence type="predicted"/>
<comment type="caution">
    <text evidence="8">The sequence shown here is derived from an EMBL/GenBank/DDBJ whole genome shotgun (WGS) entry which is preliminary data.</text>
</comment>
<gene>
    <name evidence="8" type="ORF">RM550_30030</name>
</gene>
<keyword evidence="9" id="KW-1185">Reference proteome</keyword>
<dbReference type="InterPro" id="IPR015500">
    <property type="entry name" value="Peptidase_S8_subtilisin-rel"/>
</dbReference>
<feature type="compositionally biased region" description="Gly residues" evidence="4">
    <location>
        <begin position="112"/>
        <end position="121"/>
    </location>
</feature>
<evidence type="ECO:0000256" key="4">
    <source>
        <dbReference type="SAM" id="MobiDB-lite"/>
    </source>
</evidence>
<dbReference type="PRINTS" id="PR00723">
    <property type="entry name" value="SUBTILISIN"/>
</dbReference>
<keyword evidence="5" id="KW-1133">Transmembrane helix</keyword>
<keyword evidence="2" id="KW-0378">Hydrolase</keyword>
<evidence type="ECO:0000256" key="3">
    <source>
        <dbReference type="ARBA" id="ARBA00022825"/>
    </source>
</evidence>
<keyword evidence="6" id="KW-0732">Signal</keyword>
<feature type="compositionally biased region" description="Gly residues" evidence="4">
    <location>
        <begin position="183"/>
        <end position="197"/>
    </location>
</feature>
<feature type="compositionally biased region" description="Pro residues" evidence="4">
    <location>
        <begin position="201"/>
        <end position="230"/>
    </location>
</feature>
<protein>
    <submittedName>
        <fullName evidence="8">S8 family serine peptidase</fullName>
    </submittedName>
</protein>
<feature type="region of interest" description="Disordered" evidence="4">
    <location>
        <begin position="174"/>
        <end position="267"/>
    </location>
</feature>
<evidence type="ECO:0000256" key="1">
    <source>
        <dbReference type="ARBA" id="ARBA00022670"/>
    </source>
</evidence>
<evidence type="ECO:0000313" key="9">
    <source>
        <dbReference type="Proteomes" id="UP001180551"/>
    </source>
</evidence>
<feature type="signal peptide" evidence="6">
    <location>
        <begin position="1"/>
        <end position="29"/>
    </location>
</feature>
<dbReference type="EMBL" id="JAVRFE010000053">
    <property type="protein sequence ID" value="MDT0459913.1"/>
    <property type="molecule type" value="Genomic_DNA"/>
</dbReference>
<organism evidence="8 9">
    <name type="scientific">Streptomyces mooreae</name>
    <dbReference type="NCBI Taxonomy" id="3075523"/>
    <lineage>
        <taxon>Bacteria</taxon>
        <taxon>Bacillati</taxon>
        <taxon>Actinomycetota</taxon>
        <taxon>Actinomycetes</taxon>
        <taxon>Kitasatosporales</taxon>
        <taxon>Streptomycetaceae</taxon>
        <taxon>Streptomyces</taxon>
    </lineage>
</organism>
<keyword evidence="3" id="KW-0720">Serine protease</keyword>
<keyword evidence="5" id="KW-0812">Transmembrane</keyword>
<feature type="compositionally biased region" description="Pro residues" evidence="4">
    <location>
        <begin position="255"/>
        <end position="267"/>
    </location>
</feature>
<keyword evidence="5" id="KW-0472">Membrane</keyword>
<name>A0ABU2TG57_9ACTN</name>
<dbReference type="InterPro" id="IPR000209">
    <property type="entry name" value="Peptidase_S8/S53_dom"/>
</dbReference>
<keyword evidence="1" id="KW-0645">Protease</keyword>
<reference evidence="8" key="1">
    <citation type="submission" date="2024-05" db="EMBL/GenBank/DDBJ databases">
        <title>30 novel species of actinomycetes from the DSMZ collection.</title>
        <authorList>
            <person name="Nouioui I."/>
        </authorList>
    </citation>
    <scope>NUCLEOTIDE SEQUENCE</scope>
    <source>
        <strain evidence="8">DSM 41527</strain>
    </source>
</reference>
<dbReference type="InterPro" id="IPR036852">
    <property type="entry name" value="Peptidase_S8/S53_dom_sf"/>
</dbReference>
<evidence type="ECO:0000259" key="7">
    <source>
        <dbReference type="Pfam" id="PF00082"/>
    </source>
</evidence>
<feature type="chain" id="PRO_5046707417" evidence="6">
    <location>
        <begin position="30"/>
        <end position="267"/>
    </location>
</feature>
<dbReference type="PANTHER" id="PTHR42884">
    <property type="entry name" value="PROPROTEIN CONVERTASE SUBTILISIN/KEXIN-RELATED"/>
    <property type="match status" value="1"/>
</dbReference>
<dbReference type="PANTHER" id="PTHR42884:SF14">
    <property type="entry name" value="NEUROENDOCRINE CONVERTASE 1"/>
    <property type="match status" value="1"/>
</dbReference>
<feature type="transmembrane region" description="Helical" evidence="5">
    <location>
        <begin position="147"/>
        <end position="171"/>
    </location>
</feature>
<sequence>MNFTRTLRAVGGAMVVGALLFGTAPVASADQIKHDRWPLRSFEADNVWKVSTGKGVTVAVIDDPVDGSHPDLKGNVLPGRSLLFSERGAGTADSPYEEREHGTAMASLIAGHGHGPGGSAGVKGLAPDAKAMSQGSGGQYEPKGNKVAILSIAGGVVVLLIVIVVVVTVTVKTKRRNGPPPGGTGGYGGPGGPGAPGGFAPQPPGGFVPQPPGGFVPQPPGPYQQQPPGPYQQQPGAPGTYPPGPYQQQPGAPASFPPAPPTPPSGR</sequence>